<dbReference type="Pfam" id="PF07715">
    <property type="entry name" value="Plug"/>
    <property type="match status" value="1"/>
</dbReference>
<keyword evidence="6 8" id="KW-0472">Membrane</keyword>
<dbReference type="STRING" id="29529.SAMN04488122_5350"/>
<evidence type="ECO:0000256" key="2">
    <source>
        <dbReference type="ARBA" id="ARBA00022448"/>
    </source>
</evidence>
<evidence type="ECO:0000313" key="14">
    <source>
        <dbReference type="Proteomes" id="UP000199310"/>
    </source>
</evidence>
<keyword evidence="14" id="KW-1185">Reference proteome</keyword>
<accession>A0A1I0SA46</accession>
<comment type="similarity">
    <text evidence="8 9">Belongs to the TonB-dependent receptor family.</text>
</comment>
<evidence type="ECO:0000313" key="13">
    <source>
        <dbReference type="EMBL" id="SEW53137.1"/>
    </source>
</evidence>
<evidence type="ECO:0000256" key="1">
    <source>
        <dbReference type="ARBA" id="ARBA00004571"/>
    </source>
</evidence>
<protein>
    <submittedName>
        <fullName evidence="13">TonB-linked outer membrane protein, SusC/RagA family</fullName>
    </submittedName>
</protein>
<proteinExistence type="inferred from homology"/>
<dbReference type="SUPFAM" id="SSF56935">
    <property type="entry name" value="Porins"/>
    <property type="match status" value="1"/>
</dbReference>
<evidence type="ECO:0000256" key="3">
    <source>
        <dbReference type="ARBA" id="ARBA00022452"/>
    </source>
</evidence>
<keyword evidence="5 9" id="KW-0798">TonB box</keyword>
<keyword evidence="3 8" id="KW-1134">Transmembrane beta strand</keyword>
<evidence type="ECO:0000259" key="11">
    <source>
        <dbReference type="Pfam" id="PF00593"/>
    </source>
</evidence>
<evidence type="ECO:0000256" key="9">
    <source>
        <dbReference type="RuleBase" id="RU003357"/>
    </source>
</evidence>
<evidence type="ECO:0000256" key="5">
    <source>
        <dbReference type="ARBA" id="ARBA00023077"/>
    </source>
</evidence>
<dbReference type="RefSeq" id="WP_089900246.1">
    <property type="nucleotide sequence ID" value="NZ_FOJG01000002.1"/>
</dbReference>
<evidence type="ECO:0000256" key="6">
    <source>
        <dbReference type="ARBA" id="ARBA00023136"/>
    </source>
</evidence>
<feature type="domain" description="TonB-dependent receptor plug" evidence="12">
    <location>
        <begin position="112"/>
        <end position="218"/>
    </location>
</feature>
<evidence type="ECO:0000256" key="7">
    <source>
        <dbReference type="ARBA" id="ARBA00023237"/>
    </source>
</evidence>
<dbReference type="AlphaFoldDB" id="A0A1I0SA46"/>
<dbReference type="InterPro" id="IPR039426">
    <property type="entry name" value="TonB-dep_rcpt-like"/>
</dbReference>
<evidence type="ECO:0000259" key="12">
    <source>
        <dbReference type="Pfam" id="PF07715"/>
    </source>
</evidence>
<dbReference type="Pfam" id="PF13715">
    <property type="entry name" value="CarbopepD_reg_2"/>
    <property type="match status" value="1"/>
</dbReference>
<gene>
    <name evidence="13" type="ORF">SAMN04488122_5350</name>
</gene>
<feature type="domain" description="TonB-dependent receptor-like beta-barrel" evidence="11">
    <location>
        <begin position="485"/>
        <end position="860"/>
    </location>
</feature>
<dbReference type="PROSITE" id="PS52016">
    <property type="entry name" value="TONB_DEPENDENT_REC_3"/>
    <property type="match status" value="1"/>
</dbReference>
<evidence type="ECO:0000256" key="10">
    <source>
        <dbReference type="SAM" id="SignalP"/>
    </source>
</evidence>
<dbReference type="Proteomes" id="UP000199310">
    <property type="component" value="Unassembled WGS sequence"/>
</dbReference>
<dbReference type="InterPro" id="IPR037066">
    <property type="entry name" value="Plug_dom_sf"/>
</dbReference>
<dbReference type="NCBIfam" id="TIGR04057">
    <property type="entry name" value="SusC_RagA_signa"/>
    <property type="match status" value="1"/>
</dbReference>
<dbReference type="InterPro" id="IPR036942">
    <property type="entry name" value="Beta-barrel_TonB_sf"/>
</dbReference>
<evidence type="ECO:0000256" key="8">
    <source>
        <dbReference type="PROSITE-ProRule" id="PRU01360"/>
    </source>
</evidence>
<dbReference type="Gene3D" id="2.40.170.20">
    <property type="entry name" value="TonB-dependent receptor, beta-barrel domain"/>
    <property type="match status" value="1"/>
</dbReference>
<organism evidence="13 14">
    <name type="scientific">Chitinophaga arvensicola</name>
    <dbReference type="NCBI Taxonomy" id="29529"/>
    <lineage>
        <taxon>Bacteria</taxon>
        <taxon>Pseudomonadati</taxon>
        <taxon>Bacteroidota</taxon>
        <taxon>Chitinophagia</taxon>
        <taxon>Chitinophagales</taxon>
        <taxon>Chitinophagaceae</taxon>
        <taxon>Chitinophaga</taxon>
    </lineage>
</organism>
<dbReference type="Pfam" id="PF00593">
    <property type="entry name" value="TonB_dep_Rec_b-barrel"/>
    <property type="match status" value="1"/>
</dbReference>
<dbReference type="InterPro" id="IPR023997">
    <property type="entry name" value="TonB-dep_OMP_SusC/RagA_CS"/>
</dbReference>
<feature type="signal peptide" evidence="10">
    <location>
        <begin position="1"/>
        <end position="18"/>
    </location>
</feature>
<keyword evidence="7 8" id="KW-0998">Cell outer membrane</keyword>
<dbReference type="InterPro" id="IPR023996">
    <property type="entry name" value="TonB-dep_OMP_SusC/RagA"/>
</dbReference>
<keyword evidence="2 8" id="KW-0813">Transport</keyword>
<dbReference type="OrthoDB" id="899266at2"/>
<dbReference type="InterPro" id="IPR000531">
    <property type="entry name" value="Beta-barrel_TonB"/>
</dbReference>
<dbReference type="Gene3D" id="2.60.40.1120">
    <property type="entry name" value="Carboxypeptidase-like, regulatory domain"/>
    <property type="match status" value="1"/>
</dbReference>
<comment type="subcellular location">
    <subcellularLocation>
        <location evidence="1 8">Cell outer membrane</location>
        <topology evidence="1 8">Multi-pass membrane protein</topology>
    </subcellularLocation>
</comment>
<evidence type="ECO:0000256" key="4">
    <source>
        <dbReference type="ARBA" id="ARBA00022692"/>
    </source>
</evidence>
<feature type="chain" id="PRO_5011526235" evidence="10">
    <location>
        <begin position="19"/>
        <end position="1009"/>
    </location>
</feature>
<keyword evidence="10" id="KW-0732">Signal</keyword>
<reference evidence="14" key="1">
    <citation type="submission" date="2016-10" db="EMBL/GenBank/DDBJ databases">
        <authorList>
            <person name="Varghese N."/>
            <person name="Submissions S."/>
        </authorList>
    </citation>
    <scope>NUCLEOTIDE SEQUENCE [LARGE SCALE GENOMIC DNA]</scope>
    <source>
        <strain evidence="14">DSM 3695</strain>
    </source>
</reference>
<dbReference type="EMBL" id="FOJG01000002">
    <property type="protein sequence ID" value="SEW53137.1"/>
    <property type="molecule type" value="Genomic_DNA"/>
</dbReference>
<dbReference type="SUPFAM" id="SSF49464">
    <property type="entry name" value="Carboxypeptidase regulatory domain-like"/>
    <property type="match status" value="1"/>
</dbReference>
<dbReference type="FunFam" id="2.170.130.10:FF:000008">
    <property type="entry name" value="SusC/RagA family TonB-linked outer membrane protein"/>
    <property type="match status" value="1"/>
</dbReference>
<keyword evidence="4 8" id="KW-0812">Transmembrane</keyword>
<dbReference type="NCBIfam" id="TIGR04056">
    <property type="entry name" value="OMP_RagA_SusC"/>
    <property type="match status" value="1"/>
</dbReference>
<name>A0A1I0SA46_9BACT</name>
<sequence length="1009" mass="111929">MKLTFLFLLLLVSSSALFAQNKTVTGKVRDASGNMAIPGATVMIRGTNIGTTTDNAGQFKLVVPFNTTQVEVSFLNYKTQLVPVSALPLEVNLIRDVKGLDEVIVVGYGTQKKRDITGAISTIGAKDVGGRQTVQISEALQGSVPGVSVTRNNGAPGASSNILIRGVTTLNNNSPLIIVDGVPVSNIDNVNPNDVENISVLKDGASAAIYGSRAAAGVVLVTTKRGKKGQSSLDYTYEYGIQKATALPSYVGIQDYMRYFNEQLANDGTAPLYATPFINSYLDSNRVNPDKFPNTDWQQAVMKASAPRSRHDLVFTAGTDKLKTKASFGYQKAGALYDNYNFTRYQFRVNNDLEISSKLTGSLDVAYRRTDQDIPTYNPITDIRIYPAYYDDRYDDGRYAPGKDGFNPLAQVREGGFKKSKQNQFTGRMSLALKPLAGLEIMAMVAPTFDMDKTKIFSKQIKFTDKADPSRVINQNQASTTLEEQRAENFQINGQLLATYTKTFHQAHQLDLLAGYEENYGSYEYLTASRDGFALTDFPYLSAGSLLLRNNGSDAYQYALHSTFGRLRYGYQNKYSIQGTLRYDQSSRFAKAYRGAVFPTVSGAWTISEEKFMKGISWLNFLKIRGSWAKAGNERLQDINGNPSYYPYQASIPFTTALFYQNGNVLPLNGGNQQVYAVNDITWETTRSVDVGFDGTLLDNRLSVSADYFNKQTYNILLQLDIPNYLGFDNPFQNAGVLNAKGWELELGWRDHIGKLQYSVAANISDTRTRIVDLKGTQFLGDQANIEGGEFNEWFGYKSGGLFQTADELANYPKISTNTKVGDVKYLDVNNDKQITPLGDKVLLGGSMPRYLYGGNIRLDYSNFDFGIVIQGVGKKLSRMPGDIIQPFAQAFGNFPKELAGNFWSANNSTEQNLAVKYPRLSRNSVGNNYLLSDLYLVNGAYFRVKNITLGYTLKVPSIQKIGMKSCRFYVAANDLFSLHHFPKYWDPELGSNTYPIVQTFMIGATARF</sequence>
<dbReference type="InterPro" id="IPR008969">
    <property type="entry name" value="CarboxyPept-like_regulatory"/>
</dbReference>
<dbReference type="InterPro" id="IPR012910">
    <property type="entry name" value="Plug_dom"/>
</dbReference>
<dbReference type="Gene3D" id="2.170.130.10">
    <property type="entry name" value="TonB-dependent receptor, plug domain"/>
    <property type="match status" value="1"/>
</dbReference>
<dbReference type="GO" id="GO:0009279">
    <property type="term" value="C:cell outer membrane"/>
    <property type="evidence" value="ECO:0007669"/>
    <property type="project" value="UniProtKB-SubCell"/>
</dbReference>